<keyword evidence="1" id="KW-1133">Transmembrane helix</keyword>
<dbReference type="AlphaFoldDB" id="D5EHK2"/>
<evidence type="ECO:0000313" key="3">
    <source>
        <dbReference type="Proteomes" id="UP000000925"/>
    </source>
</evidence>
<dbReference type="Pfam" id="PF14099">
    <property type="entry name" value="Polysacc_lyase"/>
    <property type="match status" value="1"/>
</dbReference>
<protein>
    <submittedName>
        <fullName evidence="2">Uncharacterized protein</fullName>
    </submittedName>
</protein>
<organism evidence="2 3">
    <name type="scientific">Coraliomargarita akajimensis (strain DSM 45221 / IAM 15411 / JCM 23193 / KCTC 12865 / 04OKA010-24)</name>
    <dbReference type="NCBI Taxonomy" id="583355"/>
    <lineage>
        <taxon>Bacteria</taxon>
        <taxon>Pseudomonadati</taxon>
        <taxon>Verrucomicrobiota</taxon>
        <taxon>Opitutia</taxon>
        <taxon>Puniceicoccales</taxon>
        <taxon>Coraliomargaritaceae</taxon>
        <taxon>Coraliomargarita</taxon>
    </lineage>
</organism>
<dbReference type="EMBL" id="CP001998">
    <property type="protein sequence ID" value="ADE54043.1"/>
    <property type="molecule type" value="Genomic_DNA"/>
</dbReference>
<dbReference type="Proteomes" id="UP000000925">
    <property type="component" value="Chromosome"/>
</dbReference>
<gene>
    <name evidence="2" type="ordered locus">Caka_1021</name>
</gene>
<proteinExistence type="predicted"/>
<dbReference type="Gene3D" id="2.60.120.200">
    <property type="match status" value="1"/>
</dbReference>
<accession>D5EHK2</accession>
<name>D5EHK2_CORAD</name>
<reference evidence="2 3" key="1">
    <citation type="journal article" date="2010" name="Stand. Genomic Sci.">
        <title>Complete genome sequence of Coraliomargarita akajimensis type strain (04OKA010-24).</title>
        <authorList>
            <person name="Mavromatis K."/>
            <person name="Abt B."/>
            <person name="Brambilla E."/>
            <person name="Lapidus A."/>
            <person name="Copeland A."/>
            <person name="Deshpande S."/>
            <person name="Nolan M."/>
            <person name="Lucas S."/>
            <person name="Tice H."/>
            <person name="Cheng J.F."/>
            <person name="Han C."/>
            <person name="Detter J.C."/>
            <person name="Woyke T."/>
            <person name="Goodwin L."/>
            <person name="Pitluck S."/>
            <person name="Held B."/>
            <person name="Brettin T."/>
            <person name="Tapia R."/>
            <person name="Ivanova N."/>
            <person name="Mikhailova N."/>
            <person name="Pati A."/>
            <person name="Liolios K."/>
            <person name="Chen A."/>
            <person name="Palaniappan K."/>
            <person name="Land M."/>
            <person name="Hauser L."/>
            <person name="Chang Y.J."/>
            <person name="Jeffries C.D."/>
            <person name="Rohde M."/>
            <person name="Goker M."/>
            <person name="Bristow J."/>
            <person name="Eisen J.A."/>
            <person name="Markowitz V."/>
            <person name="Hugenholtz P."/>
            <person name="Klenk H.P."/>
            <person name="Kyrpides N.C."/>
        </authorList>
    </citation>
    <scope>NUCLEOTIDE SEQUENCE [LARGE SCALE GENOMIC DNA]</scope>
    <source>
        <strain evidence="3">DSM 45221 / IAM 15411 / JCM 23193 / KCTC 12865</strain>
    </source>
</reference>
<evidence type="ECO:0000256" key="1">
    <source>
        <dbReference type="SAM" id="Phobius"/>
    </source>
</evidence>
<dbReference type="RefSeq" id="WP_013042765.1">
    <property type="nucleotide sequence ID" value="NC_014008.1"/>
</dbReference>
<dbReference type="InterPro" id="IPR025975">
    <property type="entry name" value="Polysacc_lyase"/>
</dbReference>
<evidence type="ECO:0000313" key="2">
    <source>
        <dbReference type="EMBL" id="ADE54043.1"/>
    </source>
</evidence>
<keyword evidence="3" id="KW-1185">Reference proteome</keyword>
<feature type="transmembrane region" description="Helical" evidence="1">
    <location>
        <begin position="12"/>
        <end position="34"/>
    </location>
</feature>
<dbReference type="KEGG" id="caa:Caka_1021"/>
<keyword evidence="1" id="KW-0812">Transmembrane</keyword>
<dbReference type="HOGENOM" id="CLU_955499_0_0_0"/>
<keyword evidence="1" id="KW-0472">Membrane</keyword>
<sequence>MMTRRATILNVYSVLCRTLIVFVAACYGTIVATAESPVHGPFPYVLDADNTTVRLNQGNTRVPFEALQDGKVYRGIGLFNPMQVTAETSRRGKQSFLFETSIEADGRPHYEIDLVDTFTTVRGDQINIGDERYFAFSFRFDGQAFPIPTKLGFNIMQVRMGDCISPVRLVATTDGMIQYVGAGPSRNSSVLAPIEHDVWYDIVVGWRYDPFNPTGFHRVWFKRSNESEYAFFAAEETPVGCSSSWSPDEQVGTLQCVRVGMYVQPESVVHRMYYDEIRYSDRFSDVVLKED</sequence>